<organism evidence="6 7">
    <name type="scientific">Massilia atriviolacea</name>
    <dbReference type="NCBI Taxonomy" id="2495579"/>
    <lineage>
        <taxon>Bacteria</taxon>
        <taxon>Pseudomonadati</taxon>
        <taxon>Pseudomonadota</taxon>
        <taxon>Betaproteobacteria</taxon>
        <taxon>Burkholderiales</taxon>
        <taxon>Oxalobacteraceae</taxon>
        <taxon>Telluria group</taxon>
        <taxon>Massilia</taxon>
    </lineage>
</organism>
<keyword evidence="6" id="KW-0282">Flagellum</keyword>
<comment type="subcellular location">
    <subcellularLocation>
        <location evidence="1">Periplasm</location>
    </subcellularLocation>
</comment>
<keyword evidence="3" id="KW-0574">Periplasm</keyword>
<dbReference type="GO" id="GO:0044780">
    <property type="term" value="P:bacterial-type flagellum assembly"/>
    <property type="evidence" value="ECO:0007669"/>
    <property type="project" value="InterPro"/>
</dbReference>
<comment type="caution">
    <text evidence="6">The sequence shown here is derived from an EMBL/GenBank/DDBJ whole genome shotgun (WGS) entry which is preliminary data.</text>
</comment>
<keyword evidence="6" id="KW-0966">Cell projection</keyword>
<evidence type="ECO:0000313" key="6">
    <source>
        <dbReference type="EMBL" id="RSZ56282.1"/>
    </source>
</evidence>
<dbReference type="SMART" id="SM00858">
    <property type="entry name" value="SAF"/>
    <property type="match status" value="1"/>
</dbReference>
<sequence length="314" mass="32356">MRALPLVSVLIPLLLAASGALAAARVTLKGSALVAGARITLADVASVQGEDGAALGALDLGPAPLPGYSARISRAELERTLRSRGLAAQLAGENAVSIERRAQAFDARQLTAVAEEHLRTHLAAGHSRVELELAAPLAELQLPAGKATLTPRALAPGLVARRRMQVWVDIAVDGVFARAVALPFQVRAYRPLLAAARELPAGALPDCGTLVAREDDVTALDGAAAAPDCGAVRGRLKRAMAAGAPLLAANLQPEVAVAQGESIRLQMRDGAILLESRATALSDGNVGQRIEVRPAGANSTVRAEVVGPALVKIY</sequence>
<dbReference type="RefSeq" id="WP_126076863.1">
    <property type="nucleotide sequence ID" value="NZ_CP051166.1"/>
</dbReference>
<dbReference type="InterPro" id="IPR039246">
    <property type="entry name" value="Flagellar_FlgA"/>
</dbReference>
<accession>A0A430HFK4</accession>
<protein>
    <submittedName>
        <fullName evidence="6">Flagellar basal body P-ring formation protein FlgA</fullName>
    </submittedName>
</protein>
<gene>
    <name evidence="6" type="primary">flgA</name>
    <name evidence="6" type="ORF">EJB06_25645</name>
</gene>
<dbReference type="OrthoDB" id="8758456at2"/>
<keyword evidence="6" id="KW-0969">Cilium</keyword>
<evidence type="ECO:0000256" key="2">
    <source>
        <dbReference type="ARBA" id="ARBA00022729"/>
    </source>
</evidence>
<dbReference type="InterPro" id="IPR013974">
    <property type="entry name" value="SAF"/>
</dbReference>
<dbReference type="PANTHER" id="PTHR36307:SF1">
    <property type="entry name" value="FLAGELLA BASAL BODY P-RING FORMATION PROTEIN FLGA"/>
    <property type="match status" value="1"/>
</dbReference>
<dbReference type="GO" id="GO:0042597">
    <property type="term" value="C:periplasmic space"/>
    <property type="evidence" value="ECO:0007669"/>
    <property type="project" value="UniProtKB-SubCell"/>
</dbReference>
<dbReference type="AlphaFoldDB" id="A0A430HFK4"/>
<proteinExistence type="predicted"/>
<dbReference type="PANTHER" id="PTHR36307">
    <property type="entry name" value="FLAGELLA BASAL BODY P-RING FORMATION PROTEIN FLGA"/>
    <property type="match status" value="1"/>
</dbReference>
<dbReference type="NCBIfam" id="TIGR03170">
    <property type="entry name" value="flgA_cterm"/>
    <property type="match status" value="1"/>
</dbReference>
<name>A0A430HFK4_9BURK</name>
<feature type="domain" description="SAF" evidence="5">
    <location>
        <begin position="190"/>
        <end position="252"/>
    </location>
</feature>
<evidence type="ECO:0000256" key="1">
    <source>
        <dbReference type="ARBA" id="ARBA00004418"/>
    </source>
</evidence>
<reference evidence="6 7" key="1">
    <citation type="submission" date="2018-12" db="EMBL/GenBank/DDBJ databases">
        <authorList>
            <person name="Yang E."/>
        </authorList>
    </citation>
    <scope>NUCLEOTIDE SEQUENCE [LARGE SCALE GENOMIC DNA]</scope>
    <source>
        <strain evidence="6 7">SOD</strain>
    </source>
</reference>
<feature type="signal peptide" evidence="4">
    <location>
        <begin position="1"/>
        <end position="22"/>
    </location>
</feature>
<keyword evidence="7" id="KW-1185">Reference proteome</keyword>
<dbReference type="Pfam" id="PF13144">
    <property type="entry name" value="ChapFlgA"/>
    <property type="match status" value="1"/>
</dbReference>
<dbReference type="Gene3D" id="2.30.30.760">
    <property type="match status" value="1"/>
</dbReference>
<evidence type="ECO:0000256" key="3">
    <source>
        <dbReference type="ARBA" id="ARBA00022764"/>
    </source>
</evidence>
<dbReference type="EMBL" id="RXLQ01000017">
    <property type="protein sequence ID" value="RSZ56282.1"/>
    <property type="molecule type" value="Genomic_DNA"/>
</dbReference>
<evidence type="ECO:0000313" key="7">
    <source>
        <dbReference type="Proteomes" id="UP000278085"/>
    </source>
</evidence>
<dbReference type="InterPro" id="IPR017585">
    <property type="entry name" value="SAF_FlgA"/>
</dbReference>
<evidence type="ECO:0000256" key="4">
    <source>
        <dbReference type="SAM" id="SignalP"/>
    </source>
</evidence>
<dbReference type="Proteomes" id="UP000278085">
    <property type="component" value="Unassembled WGS sequence"/>
</dbReference>
<feature type="chain" id="PRO_5019537474" evidence="4">
    <location>
        <begin position="23"/>
        <end position="314"/>
    </location>
</feature>
<keyword evidence="2 4" id="KW-0732">Signal</keyword>
<evidence type="ECO:0000259" key="5">
    <source>
        <dbReference type="SMART" id="SM00858"/>
    </source>
</evidence>